<dbReference type="PANTHER" id="PTHR10210">
    <property type="entry name" value="RIBOSE-PHOSPHATE DIPHOSPHOKINASE FAMILY MEMBER"/>
    <property type="match status" value="1"/>
</dbReference>
<dbReference type="FunFam" id="3.40.50.2020:FF:000002">
    <property type="entry name" value="Ribose-phosphate pyrophosphokinase"/>
    <property type="match status" value="1"/>
</dbReference>
<keyword evidence="4" id="KW-0808">Transferase</keyword>
<dbReference type="GO" id="GO:0016301">
    <property type="term" value="F:kinase activity"/>
    <property type="evidence" value="ECO:0007669"/>
    <property type="project" value="UniProtKB-KW"/>
</dbReference>
<comment type="catalytic activity">
    <reaction evidence="12">
        <text>D-ribose 5-phosphate + ATP = 5-phospho-alpha-D-ribose 1-diphosphate + AMP + H(+)</text>
        <dbReference type="Rhea" id="RHEA:15609"/>
        <dbReference type="ChEBI" id="CHEBI:15378"/>
        <dbReference type="ChEBI" id="CHEBI:30616"/>
        <dbReference type="ChEBI" id="CHEBI:58017"/>
        <dbReference type="ChEBI" id="CHEBI:78346"/>
        <dbReference type="ChEBI" id="CHEBI:456215"/>
        <dbReference type="EC" id="2.7.6.1"/>
    </reaction>
</comment>
<evidence type="ECO:0000256" key="11">
    <source>
        <dbReference type="ARBA" id="ARBA00029942"/>
    </source>
</evidence>
<comment type="function">
    <text evidence="13">Involved in the biosynthesis of the central metabolite phospho-alpha-D-ribosyl-1-pyrophosphate (PRPP) via the transfer of pyrophosphoryl group from ATP to 1-hydroxyl of ribose-5-phosphate (Rib-5-P).</text>
</comment>
<dbReference type="GO" id="GO:0000287">
    <property type="term" value="F:magnesium ion binding"/>
    <property type="evidence" value="ECO:0007669"/>
    <property type="project" value="InterPro"/>
</dbReference>
<feature type="domain" description="Ribose-phosphate pyrophosphokinase N-terminal" evidence="18">
    <location>
        <begin position="6"/>
        <end position="121"/>
    </location>
</feature>
<comment type="cofactor">
    <cofactor evidence="1">
        <name>Mg(2+)</name>
        <dbReference type="ChEBI" id="CHEBI:18420"/>
    </cofactor>
</comment>
<feature type="non-terminal residue" evidence="19">
    <location>
        <position position="296"/>
    </location>
</feature>
<dbReference type="EC" id="2.7.6.1" evidence="3"/>
<evidence type="ECO:0000256" key="14">
    <source>
        <dbReference type="ARBA" id="ARBA00061444"/>
    </source>
</evidence>
<dbReference type="Pfam" id="PF00156">
    <property type="entry name" value="Pribosyltran"/>
    <property type="match status" value="1"/>
</dbReference>
<dbReference type="GO" id="GO:0006164">
    <property type="term" value="P:purine nucleotide biosynthetic process"/>
    <property type="evidence" value="ECO:0007669"/>
    <property type="project" value="TreeGrafter"/>
</dbReference>
<evidence type="ECO:0000256" key="13">
    <source>
        <dbReference type="ARBA" id="ARBA00054914"/>
    </source>
</evidence>
<evidence type="ECO:0000313" key="20">
    <source>
        <dbReference type="Proteomes" id="UP000321083"/>
    </source>
</evidence>
<sequence length="296" mass="31972">MDADLILFSGNSNRPLANGICEWLDMPLGQATVSHFADGETRVELLNNVRGRDVFILQPISRPVNHHLMEALLMADACRRSSAARVTLVAPYFGYARQERKSAPRTPISAKLVADLIETAGFNRMLTMELHTAAIQGFFNIPVDHLYAKPIFSSYFKASDDMLVVSPDAGGVERARAMAKHFNCGLAIVDKRRDKPNDSAVMNIIGDVKGKQCLMVDDIVDTAGSMTKAADALLAAGALSVRAAVSHAVLSSPAIENLNRSNLKELVVTDSIQLQPDAKGCKTITQLSIAELLGKA</sequence>
<evidence type="ECO:0000256" key="8">
    <source>
        <dbReference type="ARBA" id="ARBA00022777"/>
    </source>
</evidence>
<keyword evidence="20" id="KW-1185">Reference proteome</keyword>
<keyword evidence="6 16" id="KW-0545">Nucleotide biosynthesis</keyword>
<accession>A0A5C6M132</accession>
<keyword evidence="5" id="KW-0479">Metal-binding</keyword>
<reference evidence="19 20" key="1">
    <citation type="submission" date="2019-08" db="EMBL/GenBank/DDBJ databases">
        <title>100 year-old enigma solved: identification of Planctomyces bekefii, the type genus and species of the phylum Planctomycetes.</title>
        <authorList>
            <person name="Svetlana D.N."/>
            <person name="Overmann J."/>
        </authorList>
    </citation>
    <scope>NUCLEOTIDE SEQUENCE [LARGE SCALE GENOMIC DNA]</scope>
    <source>
        <strain evidence="19">Phe10_nw2017</strain>
    </source>
</reference>
<comment type="caution">
    <text evidence="19">The sequence shown here is derived from an EMBL/GenBank/DDBJ whole genome shotgun (WGS) entry which is preliminary data.</text>
</comment>
<dbReference type="PANTHER" id="PTHR10210:SF41">
    <property type="entry name" value="RIBOSE-PHOSPHATE PYROPHOSPHOKINASE 1, CHLOROPLASTIC"/>
    <property type="match status" value="1"/>
</dbReference>
<dbReference type="InterPro" id="IPR000836">
    <property type="entry name" value="PRTase_dom"/>
</dbReference>
<evidence type="ECO:0000313" key="19">
    <source>
        <dbReference type="EMBL" id="TWW07873.1"/>
    </source>
</evidence>
<dbReference type="Proteomes" id="UP000321083">
    <property type="component" value="Unassembled WGS sequence"/>
</dbReference>
<dbReference type="InterPro" id="IPR005946">
    <property type="entry name" value="Rib-P_diPkinase"/>
</dbReference>
<dbReference type="GO" id="GO:0005737">
    <property type="term" value="C:cytoplasm"/>
    <property type="evidence" value="ECO:0007669"/>
    <property type="project" value="TreeGrafter"/>
</dbReference>
<keyword evidence="10" id="KW-0460">Magnesium</keyword>
<evidence type="ECO:0000256" key="15">
    <source>
        <dbReference type="ARBA" id="ARBA00069492"/>
    </source>
</evidence>
<evidence type="ECO:0000256" key="3">
    <source>
        <dbReference type="ARBA" id="ARBA00013247"/>
    </source>
</evidence>
<protein>
    <recommendedName>
        <fullName evidence="15">Ribose-phosphate pyrophosphokinase</fullName>
        <ecNumber evidence="3">2.7.6.1</ecNumber>
    </recommendedName>
    <alternativeName>
        <fullName evidence="11">Phosphoribosyl pyrophosphate synthase</fullName>
    </alternativeName>
</protein>
<evidence type="ECO:0000259" key="18">
    <source>
        <dbReference type="Pfam" id="PF13793"/>
    </source>
</evidence>
<gene>
    <name evidence="19" type="primary">prs</name>
    <name evidence="19" type="ORF">E3A20_29980</name>
</gene>
<dbReference type="SMART" id="SM01400">
    <property type="entry name" value="Pribosyltran_N"/>
    <property type="match status" value="1"/>
</dbReference>
<evidence type="ECO:0000256" key="12">
    <source>
        <dbReference type="ARBA" id="ARBA00049535"/>
    </source>
</evidence>
<comment type="pathway">
    <text evidence="2">Metabolic intermediate biosynthesis; 5-phospho-alpha-D-ribose 1-diphosphate biosynthesis; 5-phospho-alpha-D-ribose 1-diphosphate from D-ribose 5-phosphate (route I): step 1/1.</text>
</comment>
<keyword evidence="7" id="KW-0547">Nucleotide-binding</keyword>
<name>A0A5C6M132_9PLAN</name>
<evidence type="ECO:0000256" key="4">
    <source>
        <dbReference type="ARBA" id="ARBA00022679"/>
    </source>
</evidence>
<evidence type="ECO:0000256" key="16">
    <source>
        <dbReference type="RuleBase" id="RU004324"/>
    </source>
</evidence>
<reference evidence="19 20" key="2">
    <citation type="submission" date="2019-08" db="EMBL/GenBank/DDBJ databases">
        <authorList>
            <person name="Henke P."/>
        </authorList>
    </citation>
    <scope>NUCLEOTIDE SEQUENCE [LARGE SCALE GENOMIC DNA]</scope>
    <source>
        <strain evidence="19">Phe10_nw2017</strain>
    </source>
</reference>
<dbReference type="EMBL" id="SRHE01000967">
    <property type="protein sequence ID" value="TWW07873.1"/>
    <property type="molecule type" value="Genomic_DNA"/>
</dbReference>
<dbReference type="NCBIfam" id="NF002320">
    <property type="entry name" value="PRK01259.1"/>
    <property type="match status" value="1"/>
</dbReference>
<evidence type="ECO:0000256" key="7">
    <source>
        <dbReference type="ARBA" id="ARBA00022741"/>
    </source>
</evidence>
<feature type="domain" description="Phosphoribosyltransferase" evidence="17">
    <location>
        <begin position="154"/>
        <end position="252"/>
    </location>
</feature>
<evidence type="ECO:0000256" key="5">
    <source>
        <dbReference type="ARBA" id="ARBA00022723"/>
    </source>
</evidence>
<dbReference type="GO" id="GO:0005524">
    <property type="term" value="F:ATP binding"/>
    <property type="evidence" value="ECO:0007669"/>
    <property type="project" value="UniProtKB-KW"/>
</dbReference>
<dbReference type="SUPFAM" id="SSF53271">
    <property type="entry name" value="PRTase-like"/>
    <property type="match status" value="1"/>
</dbReference>
<dbReference type="InterPro" id="IPR029099">
    <property type="entry name" value="Pribosyltran_N"/>
</dbReference>
<dbReference type="Gene3D" id="3.40.50.2020">
    <property type="match status" value="2"/>
</dbReference>
<dbReference type="Pfam" id="PF13793">
    <property type="entry name" value="Pribosyltran_N"/>
    <property type="match status" value="1"/>
</dbReference>
<evidence type="ECO:0000256" key="6">
    <source>
        <dbReference type="ARBA" id="ARBA00022727"/>
    </source>
</evidence>
<dbReference type="CDD" id="cd06223">
    <property type="entry name" value="PRTases_typeI"/>
    <property type="match status" value="1"/>
</dbReference>
<dbReference type="NCBIfam" id="TIGR01251">
    <property type="entry name" value="ribP_PPkin"/>
    <property type="match status" value="1"/>
</dbReference>
<dbReference type="InterPro" id="IPR029057">
    <property type="entry name" value="PRTase-like"/>
</dbReference>
<evidence type="ECO:0000256" key="10">
    <source>
        <dbReference type="ARBA" id="ARBA00022842"/>
    </source>
</evidence>
<dbReference type="GO" id="GO:0002189">
    <property type="term" value="C:ribose phosphate diphosphokinase complex"/>
    <property type="evidence" value="ECO:0007669"/>
    <property type="project" value="TreeGrafter"/>
</dbReference>
<evidence type="ECO:0000256" key="9">
    <source>
        <dbReference type="ARBA" id="ARBA00022840"/>
    </source>
</evidence>
<organism evidence="19 20">
    <name type="scientific">Planctomyces bekefii</name>
    <dbReference type="NCBI Taxonomy" id="1653850"/>
    <lineage>
        <taxon>Bacteria</taxon>
        <taxon>Pseudomonadati</taxon>
        <taxon>Planctomycetota</taxon>
        <taxon>Planctomycetia</taxon>
        <taxon>Planctomycetales</taxon>
        <taxon>Planctomycetaceae</taxon>
        <taxon>Planctomyces</taxon>
    </lineage>
</organism>
<keyword evidence="9" id="KW-0067">ATP-binding</keyword>
<evidence type="ECO:0000259" key="17">
    <source>
        <dbReference type="Pfam" id="PF00156"/>
    </source>
</evidence>
<comment type="similarity">
    <text evidence="14">Belongs to the ribose-phosphate pyrophosphokinase family. Class I subfamily.</text>
</comment>
<dbReference type="GO" id="GO:0006015">
    <property type="term" value="P:5-phosphoribose 1-diphosphate biosynthetic process"/>
    <property type="evidence" value="ECO:0007669"/>
    <property type="project" value="TreeGrafter"/>
</dbReference>
<evidence type="ECO:0000256" key="2">
    <source>
        <dbReference type="ARBA" id="ARBA00004996"/>
    </source>
</evidence>
<evidence type="ECO:0000256" key="1">
    <source>
        <dbReference type="ARBA" id="ARBA00001946"/>
    </source>
</evidence>
<dbReference type="AlphaFoldDB" id="A0A5C6M132"/>
<proteinExistence type="inferred from homology"/>
<dbReference type="FunFam" id="3.40.50.2020:FF:000001">
    <property type="entry name" value="Ribose-phosphate pyrophosphokinase"/>
    <property type="match status" value="1"/>
</dbReference>
<keyword evidence="8 19" id="KW-0418">Kinase</keyword>
<dbReference type="GO" id="GO:0004749">
    <property type="term" value="F:ribose phosphate diphosphokinase activity"/>
    <property type="evidence" value="ECO:0007669"/>
    <property type="project" value="UniProtKB-EC"/>
</dbReference>